<keyword evidence="3" id="KW-1185">Reference proteome</keyword>
<feature type="compositionally biased region" description="Polar residues" evidence="1">
    <location>
        <begin position="395"/>
        <end position="415"/>
    </location>
</feature>
<protein>
    <submittedName>
        <fullName evidence="2">Uncharacterized protein</fullName>
    </submittedName>
</protein>
<feature type="region of interest" description="Disordered" evidence="1">
    <location>
        <begin position="26"/>
        <end position="47"/>
    </location>
</feature>
<feature type="compositionally biased region" description="Acidic residues" evidence="1">
    <location>
        <begin position="26"/>
        <end position="35"/>
    </location>
</feature>
<reference evidence="2" key="1">
    <citation type="submission" date="2023-03" db="EMBL/GenBank/DDBJ databases">
        <title>Complete genome of Cladonia borealis.</title>
        <authorList>
            <person name="Park H."/>
        </authorList>
    </citation>
    <scope>NUCLEOTIDE SEQUENCE</scope>
    <source>
        <strain evidence="2">ANT050790</strain>
    </source>
</reference>
<feature type="compositionally biased region" description="Low complexity" evidence="1">
    <location>
        <begin position="416"/>
        <end position="432"/>
    </location>
</feature>
<feature type="compositionally biased region" description="Basic and acidic residues" evidence="1">
    <location>
        <begin position="485"/>
        <end position="507"/>
    </location>
</feature>
<feature type="compositionally biased region" description="Pro residues" evidence="1">
    <location>
        <begin position="820"/>
        <end position="837"/>
    </location>
</feature>
<evidence type="ECO:0000313" key="2">
    <source>
        <dbReference type="EMBL" id="KAK0514876.1"/>
    </source>
</evidence>
<feature type="compositionally biased region" description="Pro residues" evidence="1">
    <location>
        <begin position="324"/>
        <end position="333"/>
    </location>
</feature>
<feature type="compositionally biased region" description="Low complexity" evidence="1">
    <location>
        <begin position="897"/>
        <end position="906"/>
    </location>
</feature>
<comment type="caution">
    <text evidence="2">The sequence shown here is derived from an EMBL/GenBank/DDBJ whole genome shotgun (WGS) entry which is preliminary data.</text>
</comment>
<evidence type="ECO:0000256" key="1">
    <source>
        <dbReference type="SAM" id="MobiDB-lite"/>
    </source>
</evidence>
<feature type="compositionally biased region" description="Basic and acidic residues" evidence="1">
    <location>
        <begin position="371"/>
        <end position="380"/>
    </location>
</feature>
<sequence length="1089" mass="119055">MVIASTANEDTREGEWHVPITMAEEDMETGSESDMDAAPPMHPVPTMQGAFEESMQETMNDEEPEVPDRYSKADSVTRRKMLLEQQEYERTVAGRWKQKPGEKFHPLWKLVAQISFGMHLLQQGLAKSDEEVLKILQTHVDEVDGFLERTTEDFDLAQGDITERIRYLKLPLEHGQVFDQMLANRDFRVAIVEGNEKIEHIIDRTAAAMNDALKDVQKGLDATRELAKYMTRVDKQWDDRTEEHDSVYLAMIGNTEGWTRAFLTLQSKGGHLRKALVQLGNIVAEMQKRAGAASRKNLVPSRSVNGRYQVDVRSDSPQSSSTPPRSPMKPLPTAPDSVTRVATSQKYIKTSVSQSPQHSPYLNQSFTKPVKYADRDDPRLQPRSPNVAKRAKSPELTQAARSPDQYLSTKSSQTLRPVRSPEPASSAVSPEPKMSPQIPETAMRVRSPDLTRAKADTGTARRVKSPEPPKSNRSPDIVVSGPSRMAEEPRGEPEDPELRGKRPEKGPSFKTPGQIMSRMREAPKASVSEQTVSRRRSITERTRSLLRKKEASFTKDDDENTISTTDLPIQSHSGVASPAKAPSSPLLRRFSSRRAKTLSMSTYSISPTSPYKPTETPPLREDSPVYLRNGNAVPSQSSYGTLSLPSLAPMAPLSPLEDPSVSLEEEKNRSSGSSSKPNASPIAPILKNKPALDDSEGNVNTNHPLLQKARHTRFARNASGDLPLRHYSSQGALTRSNPDLLQRTSDEDPDDSIPPKRSSSLLYGAQKRFLASPEPPQANSRSPTPNQILQNPSTASLLAQAHAAPPASELGVHPAHRTPEPPSESPAPAPAPTPSPDPSAISSTISSTREEGVGATPPPIAITRTSNEPTSSKPSRAATFPTQPTNVPRTQDHWQPHHQQQSSTSSNPLVSQDPKFKTTATNNTPFYLNPASSTALIDFLASTPPPSPPHPGKRVDSPSSNAKDFISHRTYTNNPYPREQGESSPPPPGPGSRSMTHLGTAGEEEAKRKGWKKVFGGTIKGGKRVDREKSGKKKVDVPRARWGRDPVVNTNGNGSATGGGGSAGKGGDEGFVGMGKDGVWISRKNFLKT</sequence>
<feature type="compositionally biased region" description="Polar residues" evidence="1">
    <location>
        <begin position="561"/>
        <end position="574"/>
    </location>
</feature>
<organism evidence="2 3">
    <name type="scientific">Cladonia borealis</name>
    <dbReference type="NCBI Taxonomy" id="184061"/>
    <lineage>
        <taxon>Eukaryota</taxon>
        <taxon>Fungi</taxon>
        <taxon>Dikarya</taxon>
        <taxon>Ascomycota</taxon>
        <taxon>Pezizomycotina</taxon>
        <taxon>Lecanoromycetes</taxon>
        <taxon>OSLEUM clade</taxon>
        <taxon>Lecanoromycetidae</taxon>
        <taxon>Lecanorales</taxon>
        <taxon>Lecanorineae</taxon>
        <taxon>Cladoniaceae</taxon>
        <taxon>Cladonia</taxon>
    </lineage>
</organism>
<feature type="region of interest" description="Disordered" evidence="1">
    <location>
        <begin position="290"/>
        <end position="1076"/>
    </location>
</feature>
<feature type="compositionally biased region" description="Polar residues" evidence="1">
    <location>
        <begin position="632"/>
        <end position="641"/>
    </location>
</feature>
<gene>
    <name evidence="2" type="ORF">JMJ35_002255</name>
</gene>
<feature type="compositionally biased region" description="Basic and acidic residues" evidence="1">
    <location>
        <begin position="537"/>
        <end position="555"/>
    </location>
</feature>
<evidence type="ECO:0000313" key="3">
    <source>
        <dbReference type="Proteomes" id="UP001166286"/>
    </source>
</evidence>
<dbReference type="AlphaFoldDB" id="A0AA39R6A2"/>
<feature type="compositionally biased region" description="Low complexity" evidence="1">
    <location>
        <begin position="309"/>
        <end position="323"/>
    </location>
</feature>
<feature type="compositionally biased region" description="Gly residues" evidence="1">
    <location>
        <begin position="1055"/>
        <end position="1076"/>
    </location>
</feature>
<accession>A0AA39R6A2</accession>
<feature type="compositionally biased region" description="Polar residues" evidence="1">
    <location>
        <begin position="340"/>
        <end position="367"/>
    </location>
</feature>
<feature type="compositionally biased region" description="Low complexity" evidence="1">
    <location>
        <begin position="838"/>
        <end position="847"/>
    </location>
</feature>
<feature type="compositionally biased region" description="Low complexity" evidence="1">
    <location>
        <begin position="642"/>
        <end position="656"/>
    </location>
</feature>
<feature type="compositionally biased region" description="Basic and acidic residues" evidence="1">
    <location>
        <begin position="1023"/>
        <end position="1044"/>
    </location>
</feature>
<dbReference type="EMBL" id="JAFEKC020000004">
    <property type="protein sequence ID" value="KAK0514876.1"/>
    <property type="molecule type" value="Genomic_DNA"/>
</dbReference>
<proteinExistence type="predicted"/>
<dbReference type="Proteomes" id="UP001166286">
    <property type="component" value="Unassembled WGS sequence"/>
</dbReference>
<feature type="compositionally biased region" description="Polar residues" evidence="1">
    <location>
        <begin position="727"/>
        <end position="743"/>
    </location>
</feature>
<feature type="compositionally biased region" description="Polar residues" evidence="1">
    <location>
        <begin position="918"/>
        <end position="935"/>
    </location>
</feature>
<feature type="compositionally biased region" description="Polar residues" evidence="1">
    <location>
        <begin position="863"/>
        <end position="889"/>
    </location>
</feature>
<feature type="compositionally biased region" description="Polar residues" evidence="1">
    <location>
        <begin position="777"/>
        <end position="797"/>
    </location>
</feature>
<feature type="compositionally biased region" description="Basic and acidic residues" evidence="1">
    <location>
        <begin position="446"/>
        <end position="455"/>
    </location>
</feature>
<name>A0AA39R6A2_9LECA</name>
<feature type="compositionally biased region" description="Polar residues" evidence="1">
    <location>
        <begin position="598"/>
        <end position="611"/>
    </location>
</feature>